<feature type="transmembrane region" description="Helical" evidence="1">
    <location>
        <begin position="104"/>
        <end position="123"/>
    </location>
</feature>
<dbReference type="AlphaFoldDB" id="A0AAN6NI36"/>
<comment type="caution">
    <text evidence="2">The sequence shown here is derived from an EMBL/GenBank/DDBJ whole genome shotgun (WGS) entry which is preliminary data.</text>
</comment>
<keyword evidence="3" id="KW-1185">Reference proteome</keyword>
<feature type="transmembrane region" description="Helical" evidence="1">
    <location>
        <begin position="6"/>
        <end position="22"/>
    </location>
</feature>
<evidence type="ECO:0000313" key="2">
    <source>
        <dbReference type="EMBL" id="KAK3946267.1"/>
    </source>
</evidence>
<evidence type="ECO:0000313" key="3">
    <source>
        <dbReference type="Proteomes" id="UP001303473"/>
    </source>
</evidence>
<keyword evidence="1" id="KW-0812">Transmembrane</keyword>
<dbReference type="Proteomes" id="UP001303473">
    <property type="component" value="Unassembled WGS sequence"/>
</dbReference>
<organism evidence="2 3">
    <name type="scientific">Diplogelasinospora grovesii</name>
    <dbReference type="NCBI Taxonomy" id="303347"/>
    <lineage>
        <taxon>Eukaryota</taxon>
        <taxon>Fungi</taxon>
        <taxon>Dikarya</taxon>
        <taxon>Ascomycota</taxon>
        <taxon>Pezizomycotina</taxon>
        <taxon>Sordariomycetes</taxon>
        <taxon>Sordariomycetidae</taxon>
        <taxon>Sordariales</taxon>
        <taxon>Diplogelasinosporaceae</taxon>
        <taxon>Diplogelasinospora</taxon>
    </lineage>
</organism>
<protein>
    <submittedName>
        <fullName evidence="2">Uncharacterized protein</fullName>
    </submittedName>
</protein>
<accession>A0AAN6NI36</accession>
<dbReference type="EMBL" id="MU853752">
    <property type="protein sequence ID" value="KAK3946267.1"/>
    <property type="molecule type" value="Genomic_DNA"/>
</dbReference>
<reference evidence="3" key="1">
    <citation type="journal article" date="2023" name="Mol. Phylogenet. Evol.">
        <title>Genome-scale phylogeny and comparative genomics of the fungal order Sordariales.</title>
        <authorList>
            <person name="Hensen N."/>
            <person name="Bonometti L."/>
            <person name="Westerberg I."/>
            <person name="Brannstrom I.O."/>
            <person name="Guillou S."/>
            <person name="Cros-Aarteil S."/>
            <person name="Calhoun S."/>
            <person name="Haridas S."/>
            <person name="Kuo A."/>
            <person name="Mondo S."/>
            <person name="Pangilinan J."/>
            <person name="Riley R."/>
            <person name="LaButti K."/>
            <person name="Andreopoulos B."/>
            <person name="Lipzen A."/>
            <person name="Chen C."/>
            <person name="Yan M."/>
            <person name="Daum C."/>
            <person name="Ng V."/>
            <person name="Clum A."/>
            <person name="Steindorff A."/>
            <person name="Ohm R.A."/>
            <person name="Martin F."/>
            <person name="Silar P."/>
            <person name="Natvig D.O."/>
            <person name="Lalanne C."/>
            <person name="Gautier V."/>
            <person name="Ament-Velasquez S.L."/>
            <person name="Kruys A."/>
            <person name="Hutchinson M.I."/>
            <person name="Powell A.J."/>
            <person name="Barry K."/>
            <person name="Miller A.N."/>
            <person name="Grigoriev I.V."/>
            <person name="Debuchy R."/>
            <person name="Gladieux P."/>
            <person name="Hiltunen Thoren M."/>
            <person name="Johannesson H."/>
        </authorList>
    </citation>
    <scope>NUCLEOTIDE SEQUENCE [LARGE SCALE GENOMIC DNA]</scope>
    <source>
        <strain evidence="3">CBS 340.73</strain>
    </source>
</reference>
<keyword evidence="1" id="KW-1133">Transmembrane helix</keyword>
<name>A0AAN6NI36_9PEZI</name>
<proteinExistence type="predicted"/>
<gene>
    <name evidence="2" type="ORF">QBC46DRAFT_369330</name>
</gene>
<keyword evidence="1" id="KW-0472">Membrane</keyword>
<sequence>MSSFLLQTSFLSVLWAAFLIYMSRRASDPGTVTTTRGKRHREGQWLDIDDEEQHGQFDQIFRWSDLLDSGKADLSELLIATACSLGLMLAIGILIVGVQVGLTLLIFSLHGVLLLVFSGLRAYRGKRRPELSAPLSRPKLVLTGSL</sequence>
<evidence type="ECO:0000256" key="1">
    <source>
        <dbReference type="SAM" id="Phobius"/>
    </source>
</evidence>
<feature type="transmembrane region" description="Helical" evidence="1">
    <location>
        <begin position="77"/>
        <end position="98"/>
    </location>
</feature>